<name>A0A1E7F1W4_9STRA</name>
<evidence type="ECO:0000313" key="2">
    <source>
        <dbReference type="Proteomes" id="UP000095751"/>
    </source>
</evidence>
<gene>
    <name evidence="1" type="ORF">FRACYDRAFT_244468</name>
</gene>
<protein>
    <submittedName>
        <fullName evidence="1">Uncharacterized protein</fullName>
    </submittedName>
</protein>
<dbReference type="EMBL" id="KV784365">
    <property type="protein sequence ID" value="OEU12211.1"/>
    <property type="molecule type" value="Genomic_DNA"/>
</dbReference>
<organism evidence="1 2">
    <name type="scientific">Fragilariopsis cylindrus CCMP1102</name>
    <dbReference type="NCBI Taxonomy" id="635003"/>
    <lineage>
        <taxon>Eukaryota</taxon>
        <taxon>Sar</taxon>
        <taxon>Stramenopiles</taxon>
        <taxon>Ochrophyta</taxon>
        <taxon>Bacillariophyta</taxon>
        <taxon>Bacillariophyceae</taxon>
        <taxon>Bacillariophycidae</taxon>
        <taxon>Bacillariales</taxon>
        <taxon>Bacillariaceae</taxon>
        <taxon>Fragilariopsis</taxon>
    </lineage>
</organism>
<dbReference type="AlphaFoldDB" id="A0A1E7F1W4"/>
<accession>A0A1E7F1W4</accession>
<dbReference type="InParanoid" id="A0A1E7F1W4"/>
<keyword evidence="2" id="KW-1185">Reference proteome</keyword>
<proteinExistence type="predicted"/>
<evidence type="ECO:0000313" key="1">
    <source>
        <dbReference type="EMBL" id="OEU12211.1"/>
    </source>
</evidence>
<sequence>MDDYRMHMILMVFVRAMIAPNEMATIYGSSGTDTIIDGMKQFRKNFPRVTWIFPNGFIQQINNRKTSATTTTQDNSNLTRIEFFFHRYWVDPNDNQQTFVCTATEYIDFTADGLIQHIGYITHPSQPEPVADYPTIDIVDETTTITTLY</sequence>
<dbReference type="KEGG" id="fcy:FRACYDRAFT_244468"/>
<dbReference type="Proteomes" id="UP000095751">
    <property type="component" value="Unassembled WGS sequence"/>
</dbReference>
<reference evidence="1 2" key="1">
    <citation type="submission" date="2016-09" db="EMBL/GenBank/DDBJ databases">
        <title>Extensive genetic diversity and differential bi-allelic expression allows diatom success in the polar Southern Ocean.</title>
        <authorList>
            <consortium name="DOE Joint Genome Institute"/>
            <person name="Mock T."/>
            <person name="Otillar R.P."/>
            <person name="Strauss J."/>
            <person name="Dupont C."/>
            <person name="Frickenhaus S."/>
            <person name="Maumus F."/>
            <person name="Mcmullan M."/>
            <person name="Sanges R."/>
            <person name="Schmutz J."/>
            <person name="Toseland A."/>
            <person name="Valas R."/>
            <person name="Veluchamy A."/>
            <person name="Ward B.J."/>
            <person name="Allen A."/>
            <person name="Barry K."/>
            <person name="Falciatore A."/>
            <person name="Ferrante M."/>
            <person name="Fortunato A.E."/>
            <person name="Gloeckner G."/>
            <person name="Gruber A."/>
            <person name="Hipkin R."/>
            <person name="Janech M."/>
            <person name="Kroth P."/>
            <person name="Leese F."/>
            <person name="Lindquist E."/>
            <person name="Lyon B.R."/>
            <person name="Martin J."/>
            <person name="Mayer C."/>
            <person name="Parker M."/>
            <person name="Quesneville H."/>
            <person name="Raymond J."/>
            <person name="Uhlig C."/>
            <person name="Valentin K.U."/>
            <person name="Worden A.Z."/>
            <person name="Armbrust E.V."/>
            <person name="Bowler C."/>
            <person name="Green B."/>
            <person name="Moulton V."/>
            <person name="Van Oosterhout C."/>
            <person name="Grigoriev I."/>
        </authorList>
    </citation>
    <scope>NUCLEOTIDE SEQUENCE [LARGE SCALE GENOMIC DNA]</scope>
    <source>
        <strain evidence="1 2">CCMP1102</strain>
    </source>
</reference>